<sequence length="33" mass="3793">MSQLFYIHPDNPQPRLINQAVEVLRKGGVIVYP</sequence>
<keyword evidence="2" id="KW-1185">Reference proteome</keyword>
<gene>
    <name evidence="1" type="ORF">DMW51_05715</name>
</gene>
<dbReference type="EMBL" id="QJQB01000119">
    <property type="protein sequence ID" value="PYA72188.1"/>
    <property type="molecule type" value="Genomic_DNA"/>
</dbReference>
<organism evidence="1 2">
    <name type="scientific">Serratia marcescens</name>
    <dbReference type="NCBI Taxonomy" id="615"/>
    <lineage>
        <taxon>Bacteria</taxon>
        <taxon>Pseudomonadati</taxon>
        <taxon>Pseudomonadota</taxon>
        <taxon>Gammaproteobacteria</taxon>
        <taxon>Enterobacterales</taxon>
        <taxon>Yersiniaceae</taxon>
        <taxon>Serratia</taxon>
    </lineage>
</organism>
<reference evidence="1 2" key="2">
    <citation type="submission" date="2018-06" db="EMBL/GenBank/DDBJ databases">
        <title>Serratia marcescens genome sequencing and assembly.</title>
        <authorList>
            <person name="Martins R.C.R."/>
            <person name="Perdigao-Neto L.V."/>
            <person name="Costa S.F."/>
            <person name="Levin A.S.S."/>
        </authorList>
    </citation>
    <scope>NUCLEOTIDE SEQUENCE [LARGE SCALE GENOMIC DNA]</scope>
    <source>
        <strain evidence="1 2">1283</strain>
    </source>
</reference>
<dbReference type="Gene3D" id="3.90.870.10">
    <property type="entry name" value="DHBP synthase"/>
    <property type="match status" value="1"/>
</dbReference>
<proteinExistence type="predicted"/>
<dbReference type="Proteomes" id="UP000247823">
    <property type="component" value="Unassembled WGS sequence"/>
</dbReference>
<evidence type="ECO:0000313" key="1">
    <source>
        <dbReference type="EMBL" id="PYA72188.1"/>
    </source>
</evidence>
<dbReference type="SUPFAM" id="SSF55821">
    <property type="entry name" value="YrdC/RibB"/>
    <property type="match status" value="1"/>
</dbReference>
<comment type="caution">
    <text evidence="1">The sequence shown here is derived from an EMBL/GenBank/DDBJ whole genome shotgun (WGS) entry which is preliminary data.</text>
</comment>
<feature type="non-terminal residue" evidence="1">
    <location>
        <position position="33"/>
    </location>
</feature>
<accession>A0ABX5NGP7</accession>
<reference evidence="2" key="1">
    <citation type="submission" date="2018-06" db="EMBL/GenBank/DDBJ databases">
        <title>Serratia marcescens genome sequencing and assembly.</title>
        <authorList>
            <person name="Martins R.C."/>
            <person name="Perdigao-Neto L.V."/>
            <person name="Costa S.F."/>
            <person name="Levin A.S.S."/>
        </authorList>
    </citation>
    <scope>NUCLEOTIDE SEQUENCE [LARGE SCALE GENOMIC DNA]</scope>
    <source>
        <strain evidence="2">1283</strain>
    </source>
</reference>
<dbReference type="InterPro" id="IPR017945">
    <property type="entry name" value="DHBP_synth_RibB-like_a/b_dom"/>
</dbReference>
<protein>
    <submittedName>
        <fullName evidence="1">Threonylcarbamoyl-AMP synthase</fullName>
    </submittedName>
</protein>
<evidence type="ECO:0000313" key="2">
    <source>
        <dbReference type="Proteomes" id="UP000247823"/>
    </source>
</evidence>
<name>A0ABX5NGP7_SERMA</name>